<evidence type="ECO:0000313" key="2">
    <source>
        <dbReference type="EMBL" id="KAK7895377.1"/>
    </source>
</evidence>
<protein>
    <submittedName>
        <fullName evidence="2">Uncharacterized protein</fullName>
    </submittedName>
</protein>
<accession>A0AAW0NDH9</accession>
<organism evidence="2 3">
    <name type="scientific">Mugilogobius chulae</name>
    <name type="common">yellowstripe goby</name>
    <dbReference type="NCBI Taxonomy" id="88201"/>
    <lineage>
        <taxon>Eukaryota</taxon>
        <taxon>Metazoa</taxon>
        <taxon>Chordata</taxon>
        <taxon>Craniata</taxon>
        <taxon>Vertebrata</taxon>
        <taxon>Euteleostomi</taxon>
        <taxon>Actinopterygii</taxon>
        <taxon>Neopterygii</taxon>
        <taxon>Teleostei</taxon>
        <taxon>Neoteleostei</taxon>
        <taxon>Acanthomorphata</taxon>
        <taxon>Gobiaria</taxon>
        <taxon>Gobiiformes</taxon>
        <taxon>Gobioidei</taxon>
        <taxon>Gobiidae</taxon>
        <taxon>Gobionellinae</taxon>
        <taxon>Mugilogobius</taxon>
    </lineage>
</organism>
<reference evidence="3" key="1">
    <citation type="submission" date="2024-04" db="EMBL/GenBank/DDBJ databases">
        <title>Salinicola lusitanus LLJ914,a marine bacterium isolated from the Okinawa Trough.</title>
        <authorList>
            <person name="Li J."/>
        </authorList>
    </citation>
    <scope>NUCLEOTIDE SEQUENCE [LARGE SCALE GENOMIC DNA]</scope>
</reference>
<proteinExistence type="predicted"/>
<evidence type="ECO:0000256" key="1">
    <source>
        <dbReference type="SAM" id="MobiDB-lite"/>
    </source>
</evidence>
<dbReference type="EMBL" id="JBBPFD010000015">
    <property type="protein sequence ID" value="KAK7895377.1"/>
    <property type="molecule type" value="Genomic_DNA"/>
</dbReference>
<sequence>MTAMMLDTGSAEIRCLSVSLLSSVGSLLGDSMGNTEMFRSMAASRDGESPRQITSTSAKPTDEAGSSKTKYGDVME</sequence>
<dbReference type="Proteomes" id="UP001460270">
    <property type="component" value="Unassembled WGS sequence"/>
</dbReference>
<comment type="caution">
    <text evidence="2">The sequence shown here is derived from an EMBL/GenBank/DDBJ whole genome shotgun (WGS) entry which is preliminary data.</text>
</comment>
<feature type="region of interest" description="Disordered" evidence="1">
    <location>
        <begin position="39"/>
        <end position="76"/>
    </location>
</feature>
<feature type="compositionally biased region" description="Polar residues" evidence="1">
    <location>
        <begin position="51"/>
        <end position="69"/>
    </location>
</feature>
<dbReference type="AlphaFoldDB" id="A0AAW0NDH9"/>
<keyword evidence="3" id="KW-1185">Reference proteome</keyword>
<gene>
    <name evidence="2" type="ORF">WMY93_020702</name>
</gene>
<name>A0AAW0NDH9_9GOBI</name>
<evidence type="ECO:0000313" key="3">
    <source>
        <dbReference type="Proteomes" id="UP001460270"/>
    </source>
</evidence>